<accession>A0A5P8NYL0</accession>
<dbReference type="Proteomes" id="UP000326944">
    <property type="component" value="Chromosome"/>
</dbReference>
<gene>
    <name evidence="2" type="ORF">FJR48_01785</name>
</gene>
<keyword evidence="3" id="KW-1185">Reference proteome</keyword>
<sequence>MKTILFIVLFTFELFALNPKVYSVLGDQLYDNLENIGKLQDINEFKMYSKKIQEYYLDVKSVRKIGFMIDKGNSEASKTEYLKELRKLSKTNDFFIKSVNSVFQKSLKDEDSDLFLKMLNSGLLDSDKYKQEIKRYYYEHKDEIDIKGTVIERFVNEDIKNKKRVYTGPSKKELQKAKIERIRAKDKAKQEAIAKSIEEELLKKKKKIREEQKKELKTK</sequence>
<proteinExistence type="predicted"/>
<organism evidence="2 3">
    <name type="scientific">Sulfurimonas lithotrophica</name>
    <dbReference type="NCBI Taxonomy" id="2590022"/>
    <lineage>
        <taxon>Bacteria</taxon>
        <taxon>Pseudomonadati</taxon>
        <taxon>Campylobacterota</taxon>
        <taxon>Epsilonproteobacteria</taxon>
        <taxon>Campylobacterales</taxon>
        <taxon>Sulfurimonadaceae</taxon>
        <taxon>Sulfurimonas</taxon>
    </lineage>
</organism>
<keyword evidence="1" id="KW-0175">Coiled coil</keyword>
<dbReference type="AlphaFoldDB" id="A0A5P8NYL0"/>
<protein>
    <submittedName>
        <fullName evidence="2">Uncharacterized protein</fullName>
    </submittedName>
</protein>
<evidence type="ECO:0000313" key="2">
    <source>
        <dbReference type="EMBL" id="QFR48523.1"/>
    </source>
</evidence>
<dbReference type="RefSeq" id="WP_152306466.1">
    <property type="nucleotide sequence ID" value="NZ_CP043617.1"/>
</dbReference>
<dbReference type="KEGG" id="sulg:FJR48_01785"/>
<evidence type="ECO:0000256" key="1">
    <source>
        <dbReference type="SAM" id="Coils"/>
    </source>
</evidence>
<evidence type="ECO:0000313" key="3">
    <source>
        <dbReference type="Proteomes" id="UP000326944"/>
    </source>
</evidence>
<dbReference type="EMBL" id="CP043617">
    <property type="protein sequence ID" value="QFR48523.1"/>
    <property type="molecule type" value="Genomic_DNA"/>
</dbReference>
<dbReference type="OrthoDB" id="5334822at2"/>
<name>A0A5P8NYL0_9BACT</name>
<reference evidence="2 3" key="1">
    <citation type="submission" date="2019-09" db="EMBL/GenBank/DDBJ databases">
        <title>Sulfurimonas gotlandica sp. nov., a chemoautotrophic and psychrotolerant epsilonproteobacterium isolated from a pelagic redoxcline, and an emended description of the genus Sulfurimonas.</title>
        <authorList>
            <person name="Wang S."/>
            <person name="Jiang L."/>
            <person name="Shao S."/>
        </authorList>
    </citation>
    <scope>NUCLEOTIDE SEQUENCE [LARGE SCALE GENOMIC DNA]</scope>
    <source>
        <strain evidence="2 3">GYSZ_1</strain>
    </source>
</reference>
<feature type="coiled-coil region" evidence="1">
    <location>
        <begin position="187"/>
        <end position="219"/>
    </location>
</feature>